<dbReference type="GO" id="GO:0097363">
    <property type="term" value="F:protein O-acetylglucosaminyltransferase activity"/>
    <property type="evidence" value="ECO:0007669"/>
    <property type="project" value="TreeGrafter"/>
</dbReference>
<dbReference type="Pfam" id="PF08241">
    <property type="entry name" value="Methyltransf_11"/>
    <property type="match status" value="1"/>
</dbReference>
<keyword evidence="5" id="KW-0732">Signal</keyword>
<dbReference type="GO" id="GO:0006493">
    <property type="term" value="P:protein O-linked glycosylation"/>
    <property type="evidence" value="ECO:0007669"/>
    <property type="project" value="InterPro"/>
</dbReference>
<feature type="chain" id="PRO_5012506479" evidence="5">
    <location>
        <begin position="16"/>
        <end position="784"/>
    </location>
</feature>
<dbReference type="PANTHER" id="PTHR44366:SF1">
    <property type="entry name" value="UDP-N-ACETYLGLUCOSAMINE--PEPTIDE N-ACETYLGLUCOSAMINYLTRANSFERASE 110 KDA SUBUNIT"/>
    <property type="match status" value="1"/>
</dbReference>
<name>A0A1V9Z0W1_9STRA</name>
<dbReference type="AlphaFoldDB" id="A0A1V9Z0W1"/>
<feature type="domain" description="Methyltransferase type 11" evidence="6">
    <location>
        <begin position="619"/>
        <end position="674"/>
    </location>
</feature>
<keyword evidence="3" id="KW-0677">Repeat</keyword>
<dbReference type="Gene3D" id="3.40.50.150">
    <property type="entry name" value="Vaccinia Virus protein VP39"/>
    <property type="match status" value="1"/>
</dbReference>
<dbReference type="Pfam" id="PF13844">
    <property type="entry name" value="Glyco_transf_41"/>
    <property type="match status" value="2"/>
</dbReference>
<evidence type="ECO:0000256" key="1">
    <source>
        <dbReference type="ARBA" id="ARBA00004922"/>
    </source>
</evidence>
<accession>A0A1V9Z0W1</accession>
<dbReference type="InterPro" id="IPR029063">
    <property type="entry name" value="SAM-dependent_MTases_sf"/>
</dbReference>
<feature type="domain" description="O-GlcNAc transferase C-terminal" evidence="7">
    <location>
        <begin position="192"/>
        <end position="358"/>
    </location>
</feature>
<evidence type="ECO:0000256" key="5">
    <source>
        <dbReference type="SAM" id="SignalP"/>
    </source>
</evidence>
<evidence type="ECO:0000259" key="7">
    <source>
        <dbReference type="Pfam" id="PF13844"/>
    </source>
</evidence>
<protein>
    <submittedName>
        <fullName evidence="8">UDP-N-acetylglucosamine-peptide N-acetylglucosaminyltransferase</fullName>
    </submittedName>
</protein>
<feature type="domain" description="O-GlcNAc transferase C-terminal" evidence="7">
    <location>
        <begin position="375"/>
        <end position="556"/>
    </location>
</feature>
<dbReference type="STRING" id="74557.A0A1V9Z0W1"/>
<dbReference type="OrthoDB" id="421121at2759"/>
<reference evidence="8 9" key="1">
    <citation type="journal article" date="2014" name="Genome Biol. Evol.">
        <title>The secreted proteins of Achlya hypogyna and Thraustotheca clavata identify the ancestral oomycete secretome and reveal gene acquisitions by horizontal gene transfer.</title>
        <authorList>
            <person name="Misner I."/>
            <person name="Blouin N."/>
            <person name="Leonard G."/>
            <person name="Richards T.A."/>
            <person name="Lane C.E."/>
        </authorList>
    </citation>
    <scope>NUCLEOTIDE SEQUENCE [LARGE SCALE GENOMIC DNA]</scope>
    <source>
        <strain evidence="8 9">ATCC 34112</strain>
    </source>
</reference>
<evidence type="ECO:0000313" key="9">
    <source>
        <dbReference type="Proteomes" id="UP000243217"/>
    </source>
</evidence>
<dbReference type="PANTHER" id="PTHR44366">
    <property type="entry name" value="UDP-N-ACETYLGLUCOSAMINE--PEPTIDE N-ACETYLGLUCOSAMINYLTRANSFERASE 110 KDA SUBUNIT"/>
    <property type="match status" value="1"/>
</dbReference>
<evidence type="ECO:0000256" key="2">
    <source>
        <dbReference type="ARBA" id="ARBA00022679"/>
    </source>
</evidence>
<proteinExistence type="predicted"/>
<evidence type="ECO:0000256" key="4">
    <source>
        <dbReference type="ARBA" id="ARBA00022803"/>
    </source>
</evidence>
<dbReference type="Proteomes" id="UP000243217">
    <property type="component" value="Unassembled WGS sequence"/>
</dbReference>
<keyword evidence="2 8" id="KW-0808">Transferase</keyword>
<keyword evidence="9" id="KW-1185">Reference proteome</keyword>
<dbReference type="Gene3D" id="1.25.40.10">
    <property type="entry name" value="Tetratricopeptide repeat domain"/>
    <property type="match status" value="1"/>
</dbReference>
<comment type="caution">
    <text evidence="8">The sequence shown here is derived from an EMBL/GenBank/DDBJ whole genome shotgun (WGS) entry which is preliminary data.</text>
</comment>
<feature type="signal peptide" evidence="5">
    <location>
        <begin position="1"/>
        <end position="15"/>
    </location>
</feature>
<dbReference type="Gene3D" id="3.40.50.11380">
    <property type="match status" value="2"/>
</dbReference>
<dbReference type="InterPro" id="IPR037919">
    <property type="entry name" value="OGT"/>
</dbReference>
<gene>
    <name evidence="8" type="ORF">THRCLA_08930</name>
</gene>
<dbReference type="Gene3D" id="3.40.50.2000">
    <property type="entry name" value="Glycogen Phosphorylase B"/>
    <property type="match status" value="1"/>
</dbReference>
<dbReference type="SUPFAM" id="SSF53335">
    <property type="entry name" value="S-adenosyl-L-methionine-dependent methyltransferases"/>
    <property type="match status" value="1"/>
</dbReference>
<dbReference type="InterPro" id="IPR011990">
    <property type="entry name" value="TPR-like_helical_dom_sf"/>
</dbReference>
<evidence type="ECO:0000256" key="3">
    <source>
        <dbReference type="ARBA" id="ARBA00022737"/>
    </source>
</evidence>
<dbReference type="EMBL" id="JNBS01002403">
    <property type="protein sequence ID" value="OQR91626.1"/>
    <property type="molecule type" value="Genomic_DNA"/>
</dbReference>
<keyword evidence="4" id="KW-0802">TPR repeat</keyword>
<dbReference type="InterPro" id="IPR013216">
    <property type="entry name" value="Methyltransf_11"/>
</dbReference>
<comment type="pathway">
    <text evidence="1">Protein modification; protein glycosylation.</text>
</comment>
<dbReference type="SUPFAM" id="SSF48452">
    <property type="entry name" value="TPR-like"/>
    <property type="match status" value="1"/>
</dbReference>
<dbReference type="GO" id="GO:0008757">
    <property type="term" value="F:S-adenosylmethionine-dependent methyltransferase activity"/>
    <property type="evidence" value="ECO:0007669"/>
    <property type="project" value="InterPro"/>
</dbReference>
<evidence type="ECO:0000313" key="8">
    <source>
        <dbReference type="EMBL" id="OQR91626.1"/>
    </source>
</evidence>
<keyword evidence="8" id="KW-0328">Glycosyltransferase</keyword>
<organism evidence="8 9">
    <name type="scientific">Thraustotheca clavata</name>
    <dbReference type="NCBI Taxonomy" id="74557"/>
    <lineage>
        <taxon>Eukaryota</taxon>
        <taxon>Sar</taxon>
        <taxon>Stramenopiles</taxon>
        <taxon>Oomycota</taxon>
        <taxon>Saprolegniomycetes</taxon>
        <taxon>Saprolegniales</taxon>
        <taxon>Achlyaceae</taxon>
        <taxon>Thraustotheca</taxon>
    </lineage>
</organism>
<dbReference type="InterPro" id="IPR029489">
    <property type="entry name" value="OGT/SEC/SPY_C"/>
</dbReference>
<sequence length="784" mass="89119">MIKIMMLGWSILVHANVLLRLGELYETGKMLELERMCQHILTTDPTLDGRVYELLGVAQYTLGRLKDATMTFRIGLEYFPQHPTMWLHLGDCYLSQLKITLAIQAFETAIYDQKLSNHLHKLFKARNWIAQWNDREIIADQVHEAITTSLSQSIPPIANAADCADFPPEIALEVSRYAIPSIPNTYEYYNVPLDKNVLKIGFISSDFGLHPVATLIRGLVSMLQHKPNFQVYCFALSDQSSWWRKNITQQVHAMISLNGMNVAQAAKTIYNEKIHILIDLNGHTLHSGLPILSYRPAPIQVSFLGFPLSTGCEFIDYFLVDPKTSPPSLTHTFSEKLLYIPQNYIVNDHKQMMRHVTTIERLPTRIEAKLGGILPSAIIFATFSNWQKIDPKIFIVWMHILQRVPNSVMWFMKYPGYDAARYNLINEANLYGVDGENRLVFTELSPWINHIWIKQAADIVLDTSLKNGHTTLIDALWAGVPVITLEGDRMSNRVGSSATFYMHRQLHEVMTMNSYKDYEEMAVKLALSSSLRSTLRKRVQAARLESLLFDTNSFTYNFAQSMQSIWNQYSLGQEPMHTVITATKAKDDEPILLHIGGQISRDGWRIIDIQKTSGAAPDIIAEMHELDKFSTSSVTAIYSSHTLEHVGYGEHSMFAVDSTLKEWFRVLQPGGALFLSVPDLDTFASLLLDPKSTFEDKHHVMRMIYGGQIDAFDYHKVGFNFVILKEYLRRAGFCRIKRVRSFGLFNDTSEMVFKNTRISVNVAATACKSGQSVNVTLPTIVLDD</sequence>
<evidence type="ECO:0000259" key="6">
    <source>
        <dbReference type="Pfam" id="PF08241"/>
    </source>
</evidence>